<dbReference type="Pfam" id="PF13365">
    <property type="entry name" value="Trypsin_2"/>
    <property type="match status" value="1"/>
</dbReference>
<accession>A0ABS3QCK1</accession>
<evidence type="ECO:0000256" key="1">
    <source>
        <dbReference type="SAM" id="SignalP"/>
    </source>
</evidence>
<reference evidence="2 3" key="1">
    <citation type="submission" date="2021-03" db="EMBL/GenBank/DDBJ databases">
        <authorList>
            <person name="Kim M.K."/>
        </authorList>
    </citation>
    <scope>NUCLEOTIDE SEQUENCE [LARGE SCALE GENOMIC DNA]</scope>
    <source>
        <strain evidence="2 3">BT442</strain>
    </source>
</reference>
<dbReference type="InterPro" id="IPR043504">
    <property type="entry name" value="Peptidase_S1_PA_chymotrypsin"/>
</dbReference>
<feature type="chain" id="PRO_5046385493" evidence="1">
    <location>
        <begin position="23"/>
        <end position="253"/>
    </location>
</feature>
<dbReference type="Gene3D" id="2.40.10.10">
    <property type="entry name" value="Trypsin-like serine proteases"/>
    <property type="match status" value="1"/>
</dbReference>
<dbReference type="Proteomes" id="UP000664369">
    <property type="component" value="Unassembled WGS sequence"/>
</dbReference>
<evidence type="ECO:0000313" key="2">
    <source>
        <dbReference type="EMBL" id="MBO2008917.1"/>
    </source>
</evidence>
<keyword evidence="1" id="KW-0732">Signal</keyword>
<sequence length="253" mass="27305">MKLYFRTTAFRLLASSAILSLAACNGPSSQTKEAAAPPVKNWMAEPFTQSPQVLLANGATFADGQHLDGASAFLVQVGQRQYALTANHLLGADGGIEPTKKRSLVNGELVSWKLFARQRATDTVRLDKLLNAVDSDSSDALVFSIKGGGTGYQALTPRYDAPAQGEEVYLIGCPYAEADCTQNRYPVRVEETSDTEYLLAQNESPTLSGFSGCPVVDKQGRVIGLLSFTLQEPSGKKHTMITPIGVVKRYLQE</sequence>
<protein>
    <submittedName>
        <fullName evidence="2">Trypsin-like peptidase domain-containing protein</fullName>
    </submittedName>
</protein>
<dbReference type="InterPro" id="IPR009003">
    <property type="entry name" value="Peptidase_S1_PA"/>
</dbReference>
<proteinExistence type="predicted"/>
<comment type="caution">
    <text evidence="2">The sequence shown here is derived from an EMBL/GenBank/DDBJ whole genome shotgun (WGS) entry which is preliminary data.</text>
</comment>
<gene>
    <name evidence="2" type="ORF">J4E00_07625</name>
</gene>
<dbReference type="RefSeq" id="WP_208174549.1">
    <property type="nucleotide sequence ID" value="NZ_JAGETZ010000003.1"/>
</dbReference>
<keyword evidence="3" id="KW-1185">Reference proteome</keyword>
<dbReference type="EMBL" id="JAGETZ010000003">
    <property type="protein sequence ID" value="MBO2008917.1"/>
    <property type="molecule type" value="Genomic_DNA"/>
</dbReference>
<dbReference type="PROSITE" id="PS51257">
    <property type="entry name" value="PROKAR_LIPOPROTEIN"/>
    <property type="match status" value="1"/>
</dbReference>
<dbReference type="SUPFAM" id="SSF50494">
    <property type="entry name" value="Trypsin-like serine proteases"/>
    <property type="match status" value="1"/>
</dbReference>
<organism evidence="2 3">
    <name type="scientific">Hymenobacter negativus</name>
    <dbReference type="NCBI Taxonomy" id="2795026"/>
    <lineage>
        <taxon>Bacteria</taxon>
        <taxon>Pseudomonadati</taxon>
        <taxon>Bacteroidota</taxon>
        <taxon>Cytophagia</taxon>
        <taxon>Cytophagales</taxon>
        <taxon>Hymenobacteraceae</taxon>
        <taxon>Hymenobacter</taxon>
    </lineage>
</organism>
<evidence type="ECO:0000313" key="3">
    <source>
        <dbReference type="Proteomes" id="UP000664369"/>
    </source>
</evidence>
<name>A0ABS3QCK1_9BACT</name>
<feature type="signal peptide" evidence="1">
    <location>
        <begin position="1"/>
        <end position="22"/>
    </location>
</feature>